<evidence type="ECO:0000313" key="2">
    <source>
        <dbReference type="EMBL" id="SIT96288.1"/>
    </source>
</evidence>
<dbReference type="Pfam" id="PF18483">
    <property type="entry name" value="Lectin_L-type_dom"/>
    <property type="match status" value="1"/>
</dbReference>
<feature type="chain" id="PRO_5012234041" evidence="1">
    <location>
        <begin position="23"/>
        <end position="606"/>
    </location>
</feature>
<dbReference type="Proteomes" id="UP000187261">
    <property type="component" value="Unassembled WGS sequence"/>
</dbReference>
<dbReference type="InterPro" id="IPR013320">
    <property type="entry name" value="ConA-like_dom_sf"/>
</dbReference>
<dbReference type="GO" id="GO:0030246">
    <property type="term" value="F:carbohydrate binding"/>
    <property type="evidence" value="ECO:0007669"/>
    <property type="project" value="UniProtKB-KW"/>
</dbReference>
<gene>
    <name evidence="2" type="ORF">SAMN05660493_00965</name>
</gene>
<evidence type="ECO:0000256" key="1">
    <source>
        <dbReference type="SAM" id="SignalP"/>
    </source>
</evidence>
<dbReference type="PANTHER" id="PTHR12223:SF19">
    <property type="entry name" value="LEGUME LECTIN DOMAIN-CONTAINING PROTEIN"/>
    <property type="match status" value="1"/>
</dbReference>
<keyword evidence="3" id="KW-1185">Reference proteome</keyword>
<dbReference type="InterPro" id="IPR051136">
    <property type="entry name" value="Intracellular_Lectin-GPT"/>
</dbReference>
<dbReference type="STRING" id="1121284.SAMN05660493_00965"/>
<organism evidence="2 3">
    <name type="scientific">Epilithonimonas bovis DSM 19482</name>
    <dbReference type="NCBI Taxonomy" id="1121284"/>
    <lineage>
        <taxon>Bacteria</taxon>
        <taxon>Pseudomonadati</taxon>
        <taxon>Bacteroidota</taxon>
        <taxon>Flavobacteriia</taxon>
        <taxon>Flavobacteriales</taxon>
        <taxon>Weeksellaceae</taxon>
        <taxon>Chryseobacterium group</taxon>
        <taxon>Epilithonimonas</taxon>
    </lineage>
</organism>
<keyword evidence="2" id="KW-0430">Lectin</keyword>
<proteinExistence type="predicted"/>
<dbReference type="CDD" id="cd01951">
    <property type="entry name" value="lectin_L-type"/>
    <property type="match status" value="1"/>
</dbReference>
<sequence>MKHKYILYTLIFSLANFTLVNAQTDLDSDNDGITDCIEKGIGNITDLRDVFALNENANIPATKISTYPYEVQLTPDTSSQGGQIWSNGKVDFTKSFTLKYQFYAGTKDGNGADGFTAVFHNDAEGQTASGDNGQGLGAKGIKNGIALEVDTWDNGGNINGTTDYDISDDHGAIWATSDQITLSKPVSIGTNGNVEDGNWHTVIITWDYTTTTLSYTVDGVNAGSHMFTTSDPIRQYLGGLDTAYYGYTASTGGFSNDQRIAFNNLCADLPIFLDTDGDGIPNHLDLDSDGDGCYDAIEGDGDITIGQLNPDGSISGAVDSNGIPTLARGGQGIGSAYDYSVVACCSTETDGVAFEAKNGTPYTFTAPAADFGFQFDIYTLDNSFNLEVNGVALATKEIQFQAGDSTLPQNIRFADGELYGGAVPNIWQITGDFSAPAVRVIISPSGSVSFFGSKSSGGVLEPLQLFNGNVVNTINWNTSGTNEIKVSQYVIGTTYITGYGSGKKISPCVCYNPANTSGIAQPVKVGITTLNRAGAEQADQWPMSRSSAHIALESNTKGFVITRIAKSNLGNISQPQEGMMVYDTEDKCLKIYSDGAWHCFKAPACQ</sequence>
<dbReference type="PANTHER" id="PTHR12223">
    <property type="entry name" value="VESICULAR MANNOSE-BINDING LECTIN"/>
    <property type="match status" value="1"/>
</dbReference>
<dbReference type="AlphaFoldDB" id="A0A1U7PWZ0"/>
<evidence type="ECO:0000313" key="3">
    <source>
        <dbReference type="Proteomes" id="UP000187261"/>
    </source>
</evidence>
<dbReference type="Gene3D" id="2.60.120.200">
    <property type="match status" value="1"/>
</dbReference>
<dbReference type="OrthoDB" id="9805017at2"/>
<accession>A0A1U7PWZ0</accession>
<protein>
    <submittedName>
        <fullName evidence="2">Legume-like lectin family protein</fullName>
    </submittedName>
</protein>
<dbReference type="InterPro" id="IPR056573">
    <property type="entry name" value="Lectin_L-type_dom"/>
</dbReference>
<reference evidence="3" key="1">
    <citation type="submission" date="2016-10" db="EMBL/GenBank/DDBJ databases">
        <authorList>
            <person name="Varghese N."/>
            <person name="Submissions S."/>
        </authorList>
    </citation>
    <scope>NUCLEOTIDE SEQUENCE [LARGE SCALE GENOMIC DNA]</scope>
    <source>
        <strain evidence="3">DSM 19482</strain>
    </source>
</reference>
<dbReference type="SUPFAM" id="SSF49899">
    <property type="entry name" value="Concanavalin A-like lectins/glucanases"/>
    <property type="match status" value="1"/>
</dbReference>
<dbReference type="GO" id="GO:0005975">
    <property type="term" value="P:carbohydrate metabolic process"/>
    <property type="evidence" value="ECO:0007669"/>
    <property type="project" value="UniProtKB-ARBA"/>
</dbReference>
<dbReference type="EMBL" id="FTPU01000008">
    <property type="protein sequence ID" value="SIT96288.1"/>
    <property type="molecule type" value="Genomic_DNA"/>
</dbReference>
<keyword evidence="1" id="KW-0732">Signal</keyword>
<name>A0A1U7PWZ0_9FLAO</name>
<feature type="signal peptide" evidence="1">
    <location>
        <begin position="1"/>
        <end position="22"/>
    </location>
</feature>
<dbReference type="RefSeq" id="WP_076782339.1">
    <property type="nucleotide sequence ID" value="NZ_FTPU01000008.1"/>
</dbReference>
<dbReference type="GO" id="GO:0004553">
    <property type="term" value="F:hydrolase activity, hydrolyzing O-glycosyl compounds"/>
    <property type="evidence" value="ECO:0007669"/>
    <property type="project" value="UniProtKB-ARBA"/>
</dbReference>